<evidence type="ECO:0000256" key="1">
    <source>
        <dbReference type="SAM" id="MobiDB-lite"/>
    </source>
</evidence>
<comment type="caution">
    <text evidence="2">The sequence shown here is derived from an EMBL/GenBank/DDBJ whole genome shotgun (WGS) entry which is preliminary data.</text>
</comment>
<sequence>MEERPSPSPHRVRAEKSEIHFGGAGSAAPKPAVDISLSVADGELISAERMLSSQDSMIEALIQHHETLQQQLPKMRDEVDSLIKLIQASPFIFR</sequence>
<protein>
    <submittedName>
        <fullName evidence="2">Uncharacterized protein</fullName>
    </submittedName>
</protein>
<keyword evidence="3" id="KW-1185">Reference proteome</keyword>
<dbReference type="Proteomes" id="UP001141327">
    <property type="component" value="Unassembled WGS sequence"/>
</dbReference>
<reference evidence="2" key="1">
    <citation type="journal article" date="2022" name="bioRxiv">
        <title>Genomics of Preaxostyla Flagellates Illuminates Evolutionary Transitions and the Path Towards Mitochondrial Loss.</title>
        <authorList>
            <person name="Novak L.V.F."/>
            <person name="Treitli S.C."/>
            <person name="Pyrih J."/>
            <person name="Halakuc P."/>
            <person name="Pipaliya S.V."/>
            <person name="Vacek V."/>
            <person name="Brzon O."/>
            <person name="Soukal P."/>
            <person name="Eme L."/>
            <person name="Dacks J.B."/>
            <person name="Karnkowska A."/>
            <person name="Elias M."/>
            <person name="Hampl V."/>
        </authorList>
    </citation>
    <scope>NUCLEOTIDE SEQUENCE</scope>
    <source>
        <strain evidence="2">RCP-MX</strain>
    </source>
</reference>
<name>A0ABQ8U803_9EUKA</name>
<accession>A0ABQ8U803</accession>
<evidence type="ECO:0000313" key="2">
    <source>
        <dbReference type="EMBL" id="KAJ4455456.1"/>
    </source>
</evidence>
<feature type="region of interest" description="Disordered" evidence="1">
    <location>
        <begin position="1"/>
        <end position="30"/>
    </location>
</feature>
<evidence type="ECO:0000313" key="3">
    <source>
        <dbReference type="Proteomes" id="UP001141327"/>
    </source>
</evidence>
<organism evidence="2 3">
    <name type="scientific">Paratrimastix pyriformis</name>
    <dbReference type="NCBI Taxonomy" id="342808"/>
    <lineage>
        <taxon>Eukaryota</taxon>
        <taxon>Metamonada</taxon>
        <taxon>Preaxostyla</taxon>
        <taxon>Paratrimastigidae</taxon>
        <taxon>Paratrimastix</taxon>
    </lineage>
</organism>
<proteinExistence type="predicted"/>
<dbReference type="EMBL" id="JAPMOS010000107">
    <property type="protein sequence ID" value="KAJ4455456.1"/>
    <property type="molecule type" value="Genomic_DNA"/>
</dbReference>
<gene>
    <name evidence="2" type="ORF">PAPYR_9604</name>
</gene>